<sequence length="240" mass="27109">MEEASYTPSWQPEQSDVTTDGTALSWPGSELIYCLLEKVIMWNNEEFTQTSHLPSRKRRAGNKGHRDAGTYRTSMATKRCRWNQNLQWPTRTSYANGHGQITELNMCKVPFQQCNGNQGSLPCPSPQNDSPARPIGWLGLRNVTEKNRRGQCDLKDVKESAGDSIAVPRLLGLIKRAAVGLRKSPPLTNRKNGPRRARFRVAARNFVNSAGAEGRRPREWRIPIRRRVRTEPLEASSAFP</sequence>
<feature type="region of interest" description="Disordered" evidence="1">
    <location>
        <begin position="50"/>
        <end position="70"/>
    </location>
</feature>
<dbReference type="AlphaFoldDB" id="A0A9Q1IW06"/>
<keyword evidence="3" id="KW-1185">Reference proteome</keyword>
<comment type="caution">
    <text evidence="2">The sequence shown here is derived from an EMBL/GenBank/DDBJ whole genome shotgun (WGS) entry which is preliminary data.</text>
</comment>
<evidence type="ECO:0000256" key="1">
    <source>
        <dbReference type="SAM" id="MobiDB-lite"/>
    </source>
</evidence>
<accession>A0A9Q1IW06</accession>
<dbReference type="Proteomes" id="UP001152622">
    <property type="component" value="Chromosome 6"/>
</dbReference>
<gene>
    <name evidence="2" type="ORF">SKAU_G00187080</name>
</gene>
<feature type="compositionally biased region" description="Basic residues" evidence="1">
    <location>
        <begin position="54"/>
        <end position="63"/>
    </location>
</feature>
<evidence type="ECO:0000313" key="2">
    <source>
        <dbReference type="EMBL" id="KAJ8355914.1"/>
    </source>
</evidence>
<name>A0A9Q1IW06_SYNKA</name>
<reference evidence="2" key="1">
    <citation type="journal article" date="2023" name="Science">
        <title>Genome structures resolve the early diversification of teleost fishes.</title>
        <authorList>
            <person name="Parey E."/>
            <person name="Louis A."/>
            <person name="Montfort J."/>
            <person name="Bouchez O."/>
            <person name="Roques C."/>
            <person name="Iampietro C."/>
            <person name="Lluch J."/>
            <person name="Castinel A."/>
            <person name="Donnadieu C."/>
            <person name="Desvignes T."/>
            <person name="Floi Bucao C."/>
            <person name="Jouanno E."/>
            <person name="Wen M."/>
            <person name="Mejri S."/>
            <person name="Dirks R."/>
            <person name="Jansen H."/>
            <person name="Henkel C."/>
            <person name="Chen W.J."/>
            <person name="Zahm M."/>
            <person name="Cabau C."/>
            <person name="Klopp C."/>
            <person name="Thompson A.W."/>
            <person name="Robinson-Rechavi M."/>
            <person name="Braasch I."/>
            <person name="Lecointre G."/>
            <person name="Bobe J."/>
            <person name="Postlethwait J.H."/>
            <person name="Berthelot C."/>
            <person name="Roest Crollius H."/>
            <person name="Guiguen Y."/>
        </authorList>
    </citation>
    <scope>NUCLEOTIDE SEQUENCE</scope>
    <source>
        <strain evidence="2">WJC10195</strain>
    </source>
</reference>
<protein>
    <submittedName>
        <fullName evidence="2">Uncharacterized protein</fullName>
    </submittedName>
</protein>
<evidence type="ECO:0000313" key="3">
    <source>
        <dbReference type="Proteomes" id="UP001152622"/>
    </source>
</evidence>
<organism evidence="2 3">
    <name type="scientific">Synaphobranchus kaupii</name>
    <name type="common">Kaup's arrowtooth eel</name>
    <dbReference type="NCBI Taxonomy" id="118154"/>
    <lineage>
        <taxon>Eukaryota</taxon>
        <taxon>Metazoa</taxon>
        <taxon>Chordata</taxon>
        <taxon>Craniata</taxon>
        <taxon>Vertebrata</taxon>
        <taxon>Euteleostomi</taxon>
        <taxon>Actinopterygii</taxon>
        <taxon>Neopterygii</taxon>
        <taxon>Teleostei</taxon>
        <taxon>Anguilliformes</taxon>
        <taxon>Synaphobranchidae</taxon>
        <taxon>Synaphobranchus</taxon>
    </lineage>
</organism>
<feature type="region of interest" description="Disordered" evidence="1">
    <location>
        <begin position="1"/>
        <end position="22"/>
    </location>
</feature>
<proteinExistence type="predicted"/>
<dbReference type="EMBL" id="JAINUF010000006">
    <property type="protein sequence ID" value="KAJ8355914.1"/>
    <property type="molecule type" value="Genomic_DNA"/>
</dbReference>